<keyword evidence="3" id="KW-0206">Cytoskeleton</keyword>
<evidence type="ECO:0000256" key="4">
    <source>
        <dbReference type="SAM" id="MobiDB-lite"/>
    </source>
</evidence>
<comment type="caution">
    <text evidence="6">The sequence shown here is derived from an EMBL/GenBank/DDBJ whole genome shotgun (WGS) entry which is preliminary data.</text>
</comment>
<feature type="compositionally biased region" description="Polar residues" evidence="4">
    <location>
        <begin position="702"/>
        <end position="724"/>
    </location>
</feature>
<dbReference type="SUPFAM" id="SSF143575">
    <property type="entry name" value="GAS2 domain-like"/>
    <property type="match status" value="1"/>
</dbReference>
<evidence type="ECO:0000313" key="6">
    <source>
        <dbReference type="EMBL" id="KAG0261921.1"/>
    </source>
</evidence>
<feature type="compositionally biased region" description="Polar residues" evidence="4">
    <location>
        <begin position="546"/>
        <end position="562"/>
    </location>
</feature>
<dbReference type="GO" id="GO:0030473">
    <property type="term" value="P:nuclear migration along microtubule"/>
    <property type="evidence" value="ECO:0007669"/>
    <property type="project" value="TreeGrafter"/>
</dbReference>
<dbReference type="EMBL" id="JAAAJA010000111">
    <property type="protein sequence ID" value="KAG0261921.1"/>
    <property type="molecule type" value="Genomic_DNA"/>
</dbReference>
<dbReference type="Gene3D" id="3.30.920.20">
    <property type="entry name" value="Gas2-like domain"/>
    <property type="match status" value="1"/>
</dbReference>
<dbReference type="Pfam" id="PF08580">
    <property type="entry name" value="KAR9"/>
    <property type="match status" value="1"/>
</dbReference>
<reference evidence="6" key="1">
    <citation type="journal article" date="2020" name="Fungal Divers.">
        <title>Resolving the Mortierellaceae phylogeny through synthesis of multi-gene phylogenetics and phylogenomics.</title>
        <authorList>
            <person name="Vandepol N."/>
            <person name="Liber J."/>
            <person name="Desiro A."/>
            <person name="Na H."/>
            <person name="Kennedy M."/>
            <person name="Barry K."/>
            <person name="Grigoriev I.V."/>
            <person name="Miller A.N."/>
            <person name="O'Donnell K."/>
            <person name="Stajich J.E."/>
            <person name="Bonito G."/>
        </authorList>
    </citation>
    <scope>NUCLEOTIDE SEQUENCE</scope>
    <source>
        <strain evidence="6">KOD948</strain>
    </source>
</reference>
<dbReference type="InterPro" id="IPR036534">
    <property type="entry name" value="GAR_dom_sf"/>
</dbReference>
<dbReference type="Gene3D" id="1.20.58.60">
    <property type="match status" value="1"/>
</dbReference>
<dbReference type="AlphaFoldDB" id="A0A9P6Q6T3"/>
<dbReference type="InterPro" id="IPR013889">
    <property type="entry name" value="Karyogamy_KAR9"/>
</dbReference>
<gene>
    <name evidence="6" type="ORF">BG011_000541</name>
</gene>
<accession>A0A9P6Q6T3</accession>
<organism evidence="6 7">
    <name type="scientific">Mortierella polycephala</name>
    <dbReference type="NCBI Taxonomy" id="41804"/>
    <lineage>
        <taxon>Eukaryota</taxon>
        <taxon>Fungi</taxon>
        <taxon>Fungi incertae sedis</taxon>
        <taxon>Mucoromycota</taxon>
        <taxon>Mortierellomycotina</taxon>
        <taxon>Mortierellomycetes</taxon>
        <taxon>Mortierellales</taxon>
        <taxon>Mortierellaceae</taxon>
        <taxon>Mortierella</taxon>
    </lineage>
</organism>
<dbReference type="OrthoDB" id="5559380at2759"/>
<dbReference type="Pfam" id="PF02187">
    <property type="entry name" value="GAS2"/>
    <property type="match status" value="1"/>
</dbReference>
<name>A0A9P6Q6T3_9FUNG</name>
<feature type="compositionally biased region" description="Low complexity" evidence="4">
    <location>
        <begin position="563"/>
        <end position="578"/>
    </location>
</feature>
<dbReference type="GO" id="GO:0008017">
    <property type="term" value="F:microtubule binding"/>
    <property type="evidence" value="ECO:0007669"/>
    <property type="project" value="InterPro"/>
</dbReference>
<dbReference type="Proteomes" id="UP000726737">
    <property type="component" value="Unassembled WGS sequence"/>
</dbReference>
<keyword evidence="2" id="KW-0963">Cytoplasm</keyword>
<evidence type="ECO:0000256" key="2">
    <source>
        <dbReference type="ARBA" id="ARBA00022490"/>
    </source>
</evidence>
<dbReference type="GO" id="GO:0005938">
    <property type="term" value="C:cell cortex"/>
    <property type="evidence" value="ECO:0007669"/>
    <property type="project" value="TreeGrafter"/>
</dbReference>
<sequence>MSDLQENRGSELTSVTQDGNTNCRSTLYQSYQQQLENLKRLPVPYSDLYQSISSFDTAPVQTLCSSFQKAASDLRIWLETAERAISGLEMDVAQQGVSDEQDVGEVDVVMTRFHPNIDMLLELKDKIMPRLQSTAFSDPDNTKTGELLLTGEELTTITGAIQSSWNSIERMMERINTILASTRNRTGLLTQMEDVLAEIEDIGLRIDSFQEELSRPSPNAEAPKSTLSVASPPFSLPISSAEPITINAEDPKGKQYDIEALAHIDTRIEPLKPTIVTLTTLIETLPPDDPKREEMQDQYSQILRLWDDATRRRDKIDKELKEKRWLAVFDQVAGQVESMMESVDRAIIHCRGLIDQIKAMVRDNVVPTAPIDRDHLYTIFKSFEAKHKYYAPAVNKMLSMLENGIESRMTQNVDVIQKHQAMKQKWEQLQGGLDGVELDLNDIERMLDILDASIPSYMPTPPTQLPEKPLFAMRRAQTHAEWKSLESPSLFQPPQQSQQPQRGRRPPPARSSSSLSSLQSPADTPVRSRARSPMNIPSHQRPWSPAPSTGSLPTMLSPNMFTSTQSLSRSFSRSPSRANSDKLRPWCPSTKTTSPSIPGIPHAPSTAAVYTPRPGSSMGYRRDASPTPIPPSQTGSSLTRSRSTSCASSISSHSSQLKPIFSPSGSLSRLSAGAQTPRSTSPAPGSSSGRKSQLSLPPPVATNATRLRQNSAPSAPSIYRRSSSPLPPGREASTISRSSISSSSSSSLPPAGRPRKNSAQGVRSNSQLGHHERPQLRRTSLGSSSAAPILRASGYAADKADSAYGSAPSSVTDSSSGTTLLEQRSRPLQQQQNTSSKSSHLSVMMQDMKVRQSAATRYIPVRGDDLDEEFARVLNANPIQLAVRRLNEGKYYFGGRVEAQALGGVTTVGGKMVLCRLMEYGRAGAGTEDDSGVSSGGSQSGTEDSLQKQLRAEMTKAPRRPEPVASRSIRSRASSFNSASSTASRRNRKVMVRVGGGWQDLDIFLLSYIHLAH</sequence>
<evidence type="ECO:0000259" key="5">
    <source>
        <dbReference type="Pfam" id="PF02187"/>
    </source>
</evidence>
<feature type="domain" description="GAR" evidence="5">
    <location>
        <begin position="987"/>
        <end position="1006"/>
    </location>
</feature>
<feature type="compositionally biased region" description="Polar residues" evidence="4">
    <location>
        <begin position="807"/>
        <end position="841"/>
    </location>
</feature>
<keyword evidence="7" id="KW-1185">Reference proteome</keyword>
<feature type="compositionally biased region" description="Low complexity" evidence="4">
    <location>
        <begin position="485"/>
        <end position="501"/>
    </location>
</feature>
<feature type="compositionally biased region" description="Basic and acidic residues" evidence="4">
    <location>
        <begin position="950"/>
        <end position="962"/>
    </location>
</feature>
<feature type="region of interest" description="Disordered" evidence="4">
    <location>
        <begin position="800"/>
        <end position="842"/>
    </location>
</feature>
<protein>
    <recommendedName>
        <fullName evidence="5">GAR domain-containing protein</fullName>
    </recommendedName>
</protein>
<feature type="compositionally biased region" description="Polar residues" evidence="4">
    <location>
        <begin position="757"/>
        <end position="768"/>
    </location>
</feature>
<dbReference type="GO" id="GO:0051293">
    <property type="term" value="P:establishment of spindle localization"/>
    <property type="evidence" value="ECO:0007669"/>
    <property type="project" value="TreeGrafter"/>
</dbReference>
<dbReference type="PANTHER" id="PTHR37271:SF1">
    <property type="entry name" value="KARYOGAMY PROTEIN KAR9"/>
    <property type="match status" value="1"/>
</dbReference>
<feature type="compositionally biased region" description="Low complexity" evidence="4">
    <location>
        <begin position="510"/>
        <end position="521"/>
    </location>
</feature>
<dbReference type="PANTHER" id="PTHR37271">
    <property type="entry name" value="KARYOGAMY PROTEIN KAR9"/>
    <property type="match status" value="1"/>
</dbReference>
<dbReference type="InterPro" id="IPR003108">
    <property type="entry name" value="GAR_dom"/>
</dbReference>
<proteinExistence type="predicted"/>
<dbReference type="GO" id="GO:0005816">
    <property type="term" value="C:spindle pole body"/>
    <property type="evidence" value="ECO:0007669"/>
    <property type="project" value="TreeGrafter"/>
</dbReference>
<evidence type="ECO:0000313" key="7">
    <source>
        <dbReference type="Proteomes" id="UP000726737"/>
    </source>
</evidence>
<evidence type="ECO:0000256" key="1">
    <source>
        <dbReference type="ARBA" id="ARBA00004245"/>
    </source>
</evidence>
<feature type="region of interest" description="Disordered" evidence="4">
    <location>
        <begin position="925"/>
        <end position="986"/>
    </location>
</feature>
<feature type="compositionally biased region" description="Low complexity" evidence="4">
    <location>
        <begin position="965"/>
        <end position="984"/>
    </location>
</feature>
<dbReference type="GO" id="GO:0043332">
    <property type="term" value="C:mating projection tip"/>
    <property type="evidence" value="ECO:0007669"/>
    <property type="project" value="TreeGrafter"/>
</dbReference>
<feature type="region of interest" description="Disordered" evidence="4">
    <location>
        <begin position="482"/>
        <end position="785"/>
    </location>
</feature>
<evidence type="ECO:0000256" key="3">
    <source>
        <dbReference type="ARBA" id="ARBA00023212"/>
    </source>
</evidence>
<feature type="compositionally biased region" description="Low complexity" evidence="4">
    <location>
        <begin position="733"/>
        <end position="747"/>
    </location>
</feature>
<feature type="compositionally biased region" description="Polar residues" evidence="4">
    <location>
        <begin position="663"/>
        <end position="695"/>
    </location>
</feature>
<feature type="compositionally biased region" description="Low complexity" evidence="4">
    <location>
        <begin position="632"/>
        <end position="655"/>
    </location>
</feature>
<comment type="subcellular location">
    <subcellularLocation>
        <location evidence="1">Cytoplasm</location>
        <location evidence="1">Cytoskeleton</location>
    </subcellularLocation>
</comment>